<proteinExistence type="predicted"/>
<dbReference type="Pfam" id="PF05361">
    <property type="entry name" value="PP1_inhibitor"/>
    <property type="match status" value="1"/>
</dbReference>
<gene>
    <name evidence="1" type="ORF">ALAG00032_LOCUS5183</name>
</gene>
<evidence type="ECO:0008006" key="2">
    <source>
        <dbReference type="Google" id="ProtNLM"/>
    </source>
</evidence>
<reference evidence="1" key="1">
    <citation type="submission" date="2021-01" db="EMBL/GenBank/DDBJ databases">
        <authorList>
            <person name="Corre E."/>
            <person name="Pelletier E."/>
            <person name="Niang G."/>
            <person name="Scheremetjew M."/>
            <person name="Finn R."/>
            <person name="Kale V."/>
            <person name="Holt S."/>
            <person name="Cochrane G."/>
            <person name="Meng A."/>
            <person name="Brown T."/>
            <person name="Cohen L."/>
        </authorList>
    </citation>
    <scope>NUCLEOTIDE SEQUENCE</scope>
    <source>
        <strain evidence="1">CCMP1510</strain>
    </source>
</reference>
<dbReference type="GO" id="GO:0005737">
    <property type="term" value="C:cytoplasm"/>
    <property type="evidence" value="ECO:0007669"/>
    <property type="project" value="InterPro"/>
</dbReference>
<sequence length="103" mass="11802">MSKKQNMLTAKYDMKVLKKIVDIDDKMKQKLCDLAGIDDEDDLPDPVQNLDLQDYLGFSESEATSKLMKVFSHLNAKDRDLEILAQDVSKRIQGLVMPEQPHH</sequence>
<dbReference type="AlphaFoldDB" id="A0A7S3NJA3"/>
<dbReference type="EMBL" id="HBIJ01007354">
    <property type="protein sequence ID" value="CAE0364442.1"/>
    <property type="molecule type" value="Transcribed_RNA"/>
</dbReference>
<name>A0A7S3NJA3_9STRA</name>
<protein>
    <recommendedName>
        <fullName evidence="2">NET domain-containing protein</fullName>
    </recommendedName>
</protein>
<dbReference type="InterPro" id="IPR008025">
    <property type="entry name" value="CPI-17"/>
</dbReference>
<accession>A0A7S3NJA3</accession>
<organism evidence="1">
    <name type="scientific">Aureoumbra lagunensis</name>
    <dbReference type="NCBI Taxonomy" id="44058"/>
    <lineage>
        <taxon>Eukaryota</taxon>
        <taxon>Sar</taxon>
        <taxon>Stramenopiles</taxon>
        <taxon>Ochrophyta</taxon>
        <taxon>Pelagophyceae</taxon>
        <taxon>Pelagomonadales</taxon>
        <taxon>Aureoumbra</taxon>
    </lineage>
</organism>
<evidence type="ECO:0000313" key="1">
    <source>
        <dbReference type="EMBL" id="CAE0364442.1"/>
    </source>
</evidence>